<evidence type="ECO:0008006" key="4">
    <source>
        <dbReference type="Google" id="ProtNLM"/>
    </source>
</evidence>
<accession>A0A1H1UZZ4</accession>
<name>A0A1H1UZZ4_9CELL</name>
<evidence type="ECO:0000313" key="3">
    <source>
        <dbReference type="Proteomes" id="UP000185663"/>
    </source>
</evidence>
<organism evidence="2 3">
    <name type="scientific">Paraoerskovia marina</name>
    <dbReference type="NCBI Taxonomy" id="545619"/>
    <lineage>
        <taxon>Bacteria</taxon>
        <taxon>Bacillati</taxon>
        <taxon>Actinomycetota</taxon>
        <taxon>Actinomycetes</taxon>
        <taxon>Micrococcales</taxon>
        <taxon>Cellulomonadaceae</taxon>
        <taxon>Paraoerskovia</taxon>
    </lineage>
</organism>
<proteinExistence type="predicted"/>
<dbReference type="Proteomes" id="UP000185663">
    <property type="component" value="Chromosome I"/>
</dbReference>
<dbReference type="EMBL" id="LT629776">
    <property type="protein sequence ID" value="SDS78033.1"/>
    <property type="molecule type" value="Genomic_DNA"/>
</dbReference>
<gene>
    <name evidence="2" type="ORF">SAMN04489860_2349</name>
</gene>
<reference evidence="2 3" key="1">
    <citation type="submission" date="2016-10" db="EMBL/GenBank/DDBJ databases">
        <authorList>
            <person name="de Groot N.N."/>
        </authorList>
    </citation>
    <scope>NUCLEOTIDE SEQUENCE [LARGE SCALE GENOMIC DNA]</scope>
    <source>
        <strain evidence="2 3">DSM 22126</strain>
    </source>
</reference>
<keyword evidence="1" id="KW-1133">Transmembrane helix</keyword>
<dbReference type="AlphaFoldDB" id="A0A1H1UZZ4"/>
<dbReference type="Pfam" id="PF11222">
    <property type="entry name" value="DUF3017"/>
    <property type="match status" value="1"/>
</dbReference>
<keyword evidence="1" id="KW-0472">Membrane</keyword>
<keyword evidence="1" id="KW-0812">Transmembrane</keyword>
<protein>
    <recommendedName>
        <fullName evidence="4">DUF3017 domain-containing protein</fullName>
    </recommendedName>
</protein>
<evidence type="ECO:0000313" key="2">
    <source>
        <dbReference type="EMBL" id="SDS78033.1"/>
    </source>
</evidence>
<feature type="transmembrane region" description="Helical" evidence="1">
    <location>
        <begin position="53"/>
        <end position="73"/>
    </location>
</feature>
<feature type="transmembrane region" description="Helical" evidence="1">
    <location>
        <begin position="20"/>
        <end position="41"/>
    </location>
</feature>
<sequence length="76" mass="7793">MWVMVAGVVVSTLVAVAVDGRLGVFVLAATAGLGAVIRARYAEPVGIMIRGRTFDIATYSLFAVVLAVFGVIAPGV</sequence>
<keyword evidence="3" id="KW-1185">Reference proteome</keyword>
<dbReference type="InterPro" id="IPR021385">
    <property type="entry name" value="DUF3017"/>
</dbReference>
<evidence type="ECO:0000256" key="1">
    <source>
        <dbReference type="SAM" id="Phobius"/>
    </source>
</evidence>